<dbReference type="EC" id="2.7.1.121" evidence="3"/>
<accession>A0A941CRW5</accession>
<keyword evidence="5 10" id="KW-0418">Kinase</keyword>
<protein>
    <recommendedName>
        <fullName evidence="3">phosphoenolpyruvate--glycerone phosphotransferase</fullName>
        <ecNumber evidence="3">2.7.1.121</ecNumber>
    </recommendedName>
</protein>
<dbReference type="InterPro" id="IPR036117">
    <property type="entry name" value="DhaL_dom_sf"/>
</dbReference>
<dbReference type="Proteomes" id="UP000675379">
    <property type="component" value="Unassembled WGS sequence"/>
</dbReference>
<sequence length="209" mass="21824">MANKDKVFDVIMAISDIIEEKKLYLTQLDAAIGDGDHGLNMAKGFGAAREKLESGSFQTPSDILKAVGMALISKVGGAAGPLYGTAFLNASKVVAGKEEIGLADFTAMLESALDGVKSRGKAVRGEKTMVDALEPALDALKAALDEGTAPEEALNRAVKAAEEGVAFTKTIRATKGRASYLGDRSIGHEDPGAMSSYVILKTIAETCSR</sequence>
<reference evidence="10" key="1">
    <citation type="submission" date="2021-04" db="EMBL/GenBank/DDBJ databases">
        <title>Proteiniclasticum sedimins sp. nov., an obligate anaerobic bacterium isolated from anaerobic sludge.</title>
        <authorList>
            <person name="Liu J."/>
        </authorList>
    </citation>
    <scope>NUCLEOTIDE SEQUENCE</scope>
    <source>
        <strain evidence="10">BAD-10</strain>
    </source>
</reference>
<dbReference type="FunFam" id="1.25.40.340:FF:000002">
    <property type="entry name" value="Dihydroxyacetone kinase, L subunit"/>
    <property type="match status" value="1"/>
</dbReference>
<dbReference type="GO" id="GO:0005829">
    <property type="term" value="C:cytosol"/>
    <property type="evidence" value="ECO:0007669"/>
    <property type="project" value="TreeGrafter"/>
</dbReference>
<organism evidence="10 11">
    <name type="scientific">Proteiniclasticum sediminis</name>
    <dbReference type="NCBI Taxonomy" id="2804028"/>
    <lineage>
        <taxon>Bacteria</taxon>
        <taxon>Bacillati</taxon>
        <taxon>Bacillota</taxon>
        <taxon>Clostridia</taxon>
        <taxon>Eubacteriales</taxon>
        <taxon>Clostridiaceae</taxon>
        <taxon>Proteiniclasticum</taxon>
    </lineage>
</organism>
<comment type="function">
    <text evidence="8">ADP-binding subunit of the dihydroxyacetone kinase, which is responsible for the phosphoenolpyruvate (PEP)-dependent phosphorylation of dihydroxyacetone. DhaL-ADP is converted to DhaL-ATP via a phosphoryl group transfer from DhaM and transmits it to dihydroxyacetone binds to DhaK.</text>
</comment>
<dbReference type="SMART" id="SM01120">
    <property type="entry name" value="Dak2"/>
    <property type="match status" value="1"/>
</dbReference>
<dbReference type="NCBIfam" id="TIGR02365">
    <property type="entry name" value="dha_L_ycgS"/>
    <property type="match status" value="1"/>
</dbReference>
<comment type="pathway">
    <text evidence="2">Polyol metabolism; glycerol degradation.</text>
</comment>
<dbReference type="InterPro" id="IPR004007">
    <property type="entry name" value="DhaL_dom"/>
</dbReference>
<dbReference type="PANTHER" id="PTHR28629">
    <property type="entry name" value="TRIOKINASE/FMN CYCLASE"/>
    <property type="match status" value="1"/>
</dbReference>
<dbReference type="RefSeq" id="WP_211801470.1">
    <property type="nucleotide sequence ID" value="NZ_JAGSCS010000011.1"/>
</dbReference>
<evidence type="ECO:0000313" key="10">
    <source>
        <dbReference type="EMBL" id="MBR0576484.1"/>
    </source>
</evidence>
<dbReference type="InterPro" id="IPR012737">
    <property type="entry name" value="DhaK_L_YcgS"/>
</dbReference>
<proteinExistence type="predicted"/>
<gene>
    <name evidence="10" type="primary">dhaL</name>
    <name evidence="10" type="ORF">KCG48_09040</name>
</gene>
<dbReference type="InterPro" id="IPR050861">
    <property type="entry name" value="Dihydroxyacetone_Kinase"/>
</dbReference>
<evidence type="ECO:0000256" key="6">
    <source>
        <dbReference type="ARBA" id="ARBA00022798"/>
    </source>
</evidence>
<dbReference type="EMBL" id="JAGSCS010000011">
    <property type="protein sequence ID" value="MBR0576484.1"/>
    <property type="molecule type" value="Genomic_DNA"/>
</dbReference>
<dbReference type="PROSITE" id="PS51480">
    <property type="entry name" value="DHAL"/>
    <property type="match status" value="1"/>
</dbReference>
<evidence type="ECO:0000313" key="11">
    <source>
        <dbReference type="Proteomes" id="UP000675379"/>
    </source>
</evidence>
<comment type="catalytic activity">
    <reaction evidence="1">
        <text>dihydroxyacetone + phosphoenolpyruvate = dihydroxyacetone phosphate + pyruvate</text>
        <dbReference type="Rhea" id="RHEA:18381"/>
        <dbReference type="ChEBI" id="CHEBI:15361"/>
        <dbReference type="ChEBI" id="CHEBI:16016"/>
        <dbReference type="ChEBI" id="CHEBI:57642"/>
        <dbReference type="ChEBI" id="CHEBI:58702"/>
        <dbReference type="EC" id="2.7.1.121"/>
    </reaction>
</comment>
<evidence type="ECO:0000256" key="2">
    <source>
        <dbReference type="ARBA" id="ARBA00004745"/>
    </source>
</evidence>
<evidence type="ECO:0000259" key="9">
    <source>
        <dbReference type="PROSITE" id="PS51480"/>
    </source>
</evidence>
<dbReference type="Pfam" id="PF02734">
    <property type="entry name" value="Dak2"/>
    <property type="match status" value="1"/>
</dbReference>
<evidence type="ECO:0000256" key="1">
    <source>
        <dbReference type="ARBA" id="ARBA00001113"/>
    </source>
</evidence>
<keyword evidence="6" id="KW-0319">Glycerol metabolism</keyword>
<name>A0A941CRW5_9CLOT</name>
<comment type="subunit">
    <text evidence="7">Homodimer. The dihydroxyacetone kinase complex is composed of a homodimer of DhaM, a homodimer of DhaK and the subunit DhaL.</text>
</comment>
<dbReference type="GO" id="GO:0004371">
    <property type="term" value="F:glycerone kinase activity"/>
    <property type="evidence" value="ECO:0007669"/>
    <property type="project" value="InterPro"/>
</dbReference>
<evidence type="ECO:0000256" key="7">
    <source>
        <dbReference type="ARBA" id="ARBA00046577"/>
    </source>
</evidence>
<evidence type="ECO:0000256" key="4">
    <source>
        <dbReference type="ARBA" id="ARBA00022679"/>
    </source>
</evidence>
<feature type="domain" description="DhaL" evidence="9">
    <location>
        <begin position="5"/>
        <end position="205"/>
    </location>
</feature>
<dbReference type="GO" id="GO:0019563">
    <property type="term" value="P:glycerol catabolic process"/>
    <property type="evidence" value="ECO:0007669"/>
    <property type="project" value="TreeGrafter"/>
</dbReference>
<dbReference type="PANTHER" id="PTHR28629:SF4">
    <property type="entry name" value="TRIOKINASE_FMN CYCLASE"/>
    <property type="match status" value="1"/>
</dbReference>
<evidence type="ECO:0000256" key="3">
    <source>
        <dbReference type="ARBA" id="ARBA00012095"/>
    </source>
</evidence>
<keyword evidence="4" id="KW-0808">Transferase</keyword>
<evidence type="ECO:0000256" key="8">
    <source>
        <dbReference type="ARBA" id="ARBA00055771"/>
    </source>
</evidence>
<dbReference type="AlphaFoldDB" id="A0A941CRW5"/>
<dbReference type="Gene3D" id="1.25.40.340">
    <property type="match status" value="1"/>
</dbReference>
<dbReference type="GO" id="GO:0047324">
    <property type="term" value="F:phosphoenolpyruvate-glycerone phosphotransferase activity"/>
    <property type="evidence" value="ECO:0007669"/>
    <property type="project" value="UniProtKB-EC"/>
</dbReference>
<dbReference type="SUPFAM" id="SSF101473">
    <property type="entry name" value="DhaL-like"/>
    <property type="match status" value="1"/>
</dbReference>
<keyword evidence="11" id="KW-1185">Reference proteome</keyword>
<comment type="caution">
    <text evidence="10">The sequence shown here is derived from an EMBL/GenBank/DDBJ whole genome shotgun (WGS) entry which is preliminary data.</text>
</comment>
<evidence type="ECO:0000256" key="5">
    <source>
        <dbReference type="ARBA" id="ARBA00022777"/>
    </source>
</evidence>